<organism evidence="1">
    <name type="scientific">Human parvovirus B19</name>
    <name type="common">HPV B19</name>
    <dbReference type="NCBI Taxonomy" id="10798"/>
    <lineage>
        <taxon>Viruses</taxon>
        <taxon>Monodnaviria</taxon>
        <taxon>Shotokuvirae</taxon>
        <taxon>Cossaviricota</taxon>
        <taxon>Quintoviricetes</taxon>
        <taxon>Piccovirales</taxon>
        <taxon>Parvoviridae</taxon>
        <taxon>Parvovirinae</taxon>
        <taxon>Erythroparvovirus</taxon>
        <taxon>Erythroparvovirus primate1</taxon>
    </lineage>
</organism>
<name>A1A3Z9_PAVHB</name>
<protein>
    <submittedName>
        <fullName evidence="1">11 kDa protein</fullName>
    </submittedName>
</protein>
<accession>A1A3Z9</accession>
<reference evidence="1" key="2">
    <citation type="submission" date="2006-06" db="EMBL/GenBank/DDBJ databases">
        <authorList>
            <person name="Parsyan A.E."/>
            <person name="Szmaragd C."/>
            <person name="Allain J.P."/>
            <person name="Candotti D."/>
        </authorList>
    </citation>
    <scope>NUCLEOTIDE SEQUENCE</scope>
    <source>
        <strain evidence="1">Gh2768</strain>
    </source>
</reference>
<proteinExistence type="predicted"/>
<reference evidence="1" key="1">
    <citation type="journal article" date="2006" name="J. Clin. Microbiol.">
        <title>Reactivity of genotype-specific recombinant proteins of human erythrovirus B19 with plasmas from areas where genotype 1 or 3 is endemic.</title>
        <authorList>
            <person name="Parsyan A."/>
            <person name="Kerr S."/>
            <person name="Owusu-Ofori S."/>
            <person name="Elliott G."/>
            <person name="Allain J.P."/>
        </authorList>
    </citation>
    <scope>NUCLEOTIDE SEQUENCE</scope>
    <source>
        <strain evidence="1">Gh2768</strain>
    </source>
</reference>
<organismHost>
    <name type="scientific">Homo sapiens</name>
    <name type="common">Human</name>
    <dbReference type="NCBI Taxonomy" id="9606"/>
</organismHost>
<dbReference type="EMBL" id="AY582124">
    <property type="protein sequence ID" value="ABL09112.1"/>
    <property type="molecule type" value="Genomic_DNA"/>
</dbReference>
<evidence type="ECO:0000313" key="1">
    <source>
        <dbReference type="EMBL" id="ABL09112.1"/>
    </source>
</evidence>
<sequence>MQLVIYHMYCMTPQLQMQSNTTDTDMKSLKNCGLPKAVCTHCKHSPPCPKPGTVTNRPPVPPRLYVPPPVPSRQPSVKDTDAVEYKLLTRYEQHVIRMLRLCNMYTNLEK</sequence>